<organism evidence="1 2">
    <name type="scientific">Aspergillus puulaauensis</name>
    <dbReference type="NCBI Taxonomy" id="1220207"/>
    <lineage>
        <taxon>Eukaryota</taxon>
        <taxon>Fungi</taxon>
        <taxon>Dikarya</taxon>
        <taxon>Ascomycota</taxon>
        <taxon>Pezizomycotina</taxon>
        <taxon>Eurotiomycetes</taxon>
        <taxon>Eurotiomycetidae</taxon>
        <taxon>Eurotiales</taxon>
        <taxon>Aspergillaceae</taxon>
        <taxon>Aspergillus</taxon>
    </lineage>
</organism>
<reference evidence="1" key="2">
    <citation type="submission" date="2021-02" db="EMBL/GenBank/DDBJ databases">
        <title>Aspergillus puulaauensis MK2 genome sequence.</title>
        <authorList>
            <person name="Futagami T."/>
            <person name="Mori K."/>
            <person name="Kadooka C."/>
            <person name="Tanaka T."/>
        </authorList>
    </citation>
    <scope>NUCLEOTIDE SEQUENCE</scope>
    <source>
        <strain evidence="1">MK2</strain>
    </source>
</reference>
<protein>
    <submittedName>
        <fullName evidence="1">Uncharacterized protein</fullName>
    </submittedName>
</protein>
<proteinExistence type="predicted"/>
<gene>
    <name evidence="1" type="ORF">APUU_60652S</name>
</gene>
<evidence type="ECO:0000313" key="1">
    <source>
        <dbReference type="EMBL" id="BCS27604.1"/>
    </source>
</evidence>
<dbReference type="EMBL" id="AP024448">
    <property type="protein sequence ID" value="BCS27604.1"/>
    <property type="molecule type" value="Genomic_DNA"/>
</dbReference>
<dbReference type="GeneID" id="64977609"/>
<accession>A0A7R7XU90</accession>
<dbReference type="Proteomes" id="UP000654913">
    <property type="component" value="Chromosome 6"/>
</dbReference>
<sequence length="86" mass="9534">MHRSSIQSLPAKTLARQAARAILADPWFSDPAQAPMLFGFDTSRGDFTSTLTHGMAIDVKLDRSIIRFALVGTDWEPAIKYSRVVL</sequence>
<dbReference type="KEGG" id="apuu:APUU_60652S"/>
<dbReference type="RefSeq" id="XP_041559798.1">
    <property type="nucleotide sequence ID" value="XM_041693916.1"/>
</dbReference>
<dbReference type="AlphaFoldDB" id="A0A7R7XU90"/>
<evidence type="ECO:0000313" key="2">
    <source>
        <dbReference type="Proteomes" id="UP000654913"/>
    </source>
</evidence>
<keyword evidence="2" id="KW-1185">Reference proteome</keyword>
<name>A0A7R7XU90_9EURO</name>
<reference evidence="1" key="1">
    <citation type="submission" date="2021-01" db="EMBL/GenBank/DDBJ databases">
        <authorList>
            <consortium name="Aspergillus puulaauensis MK2 genome sequencing consortium"/>
            <person name="Kazuki M."/>
            <person name="Futagami T."/>
        </authorList>
    </citation>
    <scope>NUCLEOTIDE SEQUENCE</scope>
    <source>
        <strain evidence="1">MK2</strain>
    </source>
</reference>